<dbReference type="FunFam" id="3.30.210.10:FF:000005">
    <property type="entry name" value="DNA polymerase IV"/>
    <property type="match status" value="1"/>
</dbReference>
<evidence type="ECO:0000256" key="2">
    <source>
        <dbReference type="ARBA" id="ARBA00008323"/>
    </source>
</evidence>
<evidence type="ECO:0000256" key="4">
    <source>
        <dbReference type="ARBA" id="ARBA00022695"/>
    </source>
</evidence>
<dbReference type="GO" id="GO:0005634">
    <property type="term" value="C:nucleus"/>
    <property type="evidence" value="ECO:0007669"/>
    <property type="project" value="UniProtKB-SubCell"/>
</dbReference>
<feature type="binding site" evidence="11">
    <location>
        <position position="432"/>
    </location>
    <ligand>
        <name>Mg(2+)</name>
        <dbReference type="ChEBI" id="CHEBI:18420"/>
    </ligand>
</feature>
<name>A0AAD5PCG3_9FUNG</name>
<dbReference type="SUPFAM" id="SSF81301">
    <property type="entry name" value="Nucleotidyltransferase"/>
    <property type="match status" value="1"/>
</dbReference>
<dbReference type="InterPro" id="IPR043519">
    <property type="entry name" value="NT_sf"/>
</dbReference>
<comment type="subcellular location">
    <subcellularLocation>
        <location evidence="1 12">Nucleus</location>
    </subcellularLocation>
</comment>
<evidence type="ECO:0000256" key="10">
    <source>
        <dbReference type="ARBA" id="ARBA00049244"/>
    </source>
</evidence>
<keyword evidence="8 12" id="KW-0234">DNA repair</keyword>
<keyword evidence="7 12" id="KW-0239">DNA-directed DNA polymerase</keyword>
<evidence type="ECO:0000256" key="9">
    <source>
        <dbReference type="ARBA" id="ARBA00023242"/>
    </source>
</evidence>
<dbReference type="EC" id="2.7.7.7" evidence="12"/>
<evidence type="ECO:0000256" key="13">
    <source>
        <dbReference type="SAM" id="MobiDB-lite"/>
    </source>
</evidence>
<organism evidence="15 16">
    <name type="scientific">Phascolomyces articulosus</name>
    <dbReference type="NCBI Taxonomy" id="60185"/>
    <lineage>
        <taxon>Eukaryota</taxon>
        <taxon>Fungi</taxon>
        <taxon>Fungi incertae sedis</taxon>
        <taxon>Mucoromycota</taxon>
        <taxon>Mucoromycotina</taxon>
        <taxon>Mucoromycetes</taxon>
        <taxon>Mucorales</taxon>
        <taxon>Lichtheimiaceae</taxon>
        <taxon>Phascolomyces</taxon>
    </lineage>
</organism>
<evidence type="ECO:0000313" key="16">
    <source>
        <dbReference type="Proteomes" id="UP001209540"/>
    </source>
</evidence>
<evidence type="ECO:0000313" key="15">
    <source>
        <dbReference type="EMBL" id="KAI9259411.1"/>
    </source>
</evidence>
<evidence type="ECO:0000256" key="5">
    <source>
        <dbReference type="ARBA" id="ARBA00022723"/>
    </source>
</evidence>
<dbReference type="InterPro" id="IPR027421">
    <property type="entry name" value="DNA_pol_lamdba_lyase_dom_sf"/>
</dbReference>
<keyword evidence="5 11" id="KW-0479">Metal-binding</keyword>
<evidence type="ECO:0000259" key="14">
    <source>
        <dbReference type="SMART" id="SM00483"/>
    </source>
</evidence>
<dbReference type="FunFam" id="1.10.150.110:FF:000005">
    <property type="entry name" value="DNA polymerase POL4"/>
    <property type="match status" value="1"/>
</dbReference>
<gene>
    <name evidence="15" type="ORF">BDA99DRAFT_513216</name>
</gene>
<dbReference type="CDD" id="cd00141">
    <property type="entry name" value="NT_POLXc"/>
    <property type="match status" value="1"/>
</dbReference>
<dbReference type="PANTHER" id="PTHR11276:SF29">
    <property type="entry name" value="DNA POLYMERASE TYPE-X FAMILY PROTEIN POL4"/>
    <property type="match status" value="1"/>
</dbReference>
<dbReference type="InterPro" id="IPR010996">
    <property type="entry name" value="HHH_MUS81"/>
</dbReference>
<dbReference type="Gene3D" id="3.30.460.10">
    <property type="entry name" value="Beta Polymerase, domain 2"/>
    <property type="match status" value="1"/>
</dbReference>
<dbReference type="Gene3D" id="1.10.150.110">
    <property type="entry name" value="DNA polymerase beta, N-terminal domain-like"/>
    <property type="match status" value="1"/>
</dbReference>
<evidence type="ECO:0000256" key="3">
    <source>
        <dbReference type="ARBA" id="ARBA00022679"/>
    </source>
</evidence>
<dbReference type="Pfam" id="PF10391">
    <property type="entry name" value="DNA_pol_lambd_f"/>
    <property type="match status" value="1"/>
</dbReference>
<evidence type="ECO:0000256" key="7">
    <source>
        <dbReference type="ARBA" id="ARBA00022932"/>
    </source>
</evidence>
<comment type="function">
    <text evidence="12">DNA polymerase that functions in several pathways of DNA repair. Involved in base excision repair (BER) responsible for repair of lesions that give rise to abasic (AP) sites in DNA. Also contributes to DNA double-strand break repair by non-homologous end joining and homologous recombination. Has both template-dependent and template-independent (terminal transferase) DNA polymerase activities. Has also a 5'-deoxyribose-5-phosphate lyase (dRP lyase) activity.</text>
</comment>
<comment type="catalytic activity">
    <reaction evidence="10 12">
        <text>DNA(n) + a 2'-deoxyribonucleoside 5'-triphosphate = DNA(n+1) + diphosphate</text>
        <dbReference type="Rhea" id="RHEA:22508"/>
        <dbReference type="Rhea" id="RHEA-COMP:17339"/>
        <dbReference type="Rhea" id="RHEA-COMP:17340"/>
        <dbReference type="ChEBI" id="CHEBI:33019"/>
        <dbReference type="ChEBI" id="CHEBI:61560"/>
        <dbReference type="ChEBI" id="CHEBI:173112"/>
        <dbReference type="EC" id="2.7.7.7"/>
    </reaction>
</comment>
<comment type="cofactor">
    <cofactor evidence="11">
        <name>Mg(2+)</name>
        <dbReference type="ChEBI" id="CHEBI:18420"/>
    </cofactor>
</comment>
<dbReference type="InterPro" id="IPR022312">
    <property type="entry name" value="DNA_pol_X"/>
</dbReference>
<reference evidence="15" key="2">
    <citation type="submission" date="2023-02" db="EMBL/GenBank/DDBJ databases">
        <authorList>
            <consortium name="DOE Joint Genome Institute"/>
            <person name="Mondo S.J."/>
            <person name="Chang Y."/>
            <person name="Wang Y."/>
            <person name="Ahrendt S."/>
            <person name="Andreopoulos W."/>
            <person name="Barry K."/>
            <person name="Beard J."/>
            <person name="Benny G.L."/>
            <person name="Blankenship S."/>
            <person name="Bonito G."/>
            <person name="Cuomo C."/>
            <person name="Desiro A."/>
            <person name="Gervers K.A."/>
            <person name="Hundley H."/>
            <person name="Kuo A."/>
            <person name="LaButti K."/>
            <person name="Lang B.F."/>
            <person name="Lipzen A."/>
            <person name="O'Donnell K."/>
            <person name="Pangilinan J."/>
            <person name="Reynolds N."/>
            <person name="Sandor L."/>
            <person name="Smith M.W."/>
            <person name="Tsang A."/>
            <person name="Grigoriev I.V."/>
            <person name="Stajich J.E."/>
            <person name="Spatafora J.W."/>
        </authorList>
    </citation>
    <scope>NUCLEOTIDE SEQUENCE</scope>
    <source>
        <strain evidence="15">RSA 2281</strain>
    </source>
</reference>
<dbReference type="GO" id="GO:0006303">
    <property type="term" value="P:double-strand break repair via nonhomologous end joining"/>
    <property type="evidence" value="ECO:0007669"/>
    <property type="project" value="TreeGrafter"/>
</dbReference>
<evidence type="ECO:0000256" key="8">
    <source>
        <dbReference type="ARBA" id="ARBA00023204"/>
    </source>
</evidence>
<dbReference type="Gene3D" id="3.30.210.10">
    <property type="entry name" value="DNA polymerase, thumb domain"/>
    <property type="match status" value="1"/>
</dbReference>
<proteinExistence type="inferred from homology"/>
<feature type="binding site" evidence="11">
    <location>
        <position position="501"/>
    </location>
    <ligand>
        <name>Mg(2+)</name>
        <dbReference type="ChEBI" id="CHEBI:18420"/>
    </ligand>
</feature>
<reference evidence="15" key="1">
    <citation type="journal article" date="2022" name="IScience">
        <title>Evolution of zygomycete secretomes and the origins of terrestrial fungal ecologies.</title>
        <authorList>
            <person name="Chang Y."/>
            <person name="Wang Y."/>
            <person name="Mondo S."/>
            <person name="Ahrendt S."/>
            <person name="Andreopoulos W."/>
            <person name="Barry K."/>
            <person name="Beard J."/>
            <person name="Benny G.L."/>
            <person name="Blankenship S."/>
            <person name="Bonito G."/>
            <person name="Cuomo C."/>
            <person name="Desiro A."/>
            <person name="Gervers K.A."/>
            <person name="Hundley H."/>
            <person name="Kuo A."/>
            <person name="LaButti K."/>
            <person name="Lang B.F."/>
            <person name="Lipzen A."/>
            <person name="O'Donnell K."/>
            <person name="Pangilinan J."/>
            <person name="Reynolds N."/>
            <person name="Sandor L."/>
            <person name="Smith M.E."/>
            <person name="Tsang A."/>
            <person name="Grigoriev I.V."/>
            <person name="Stajich J.E."/>
            <person name="Spatafora J.W."/>
        </authorList>
    </citation>
    <scope>NUCLEOTIDE SEQUENCE</scope>
    <source>
        <strain evidence="15">RSA 2281</strain>
    </source>
</reference>
<accession>A0AAD5PCG3</accession>
<dbReference type="Pfam" id="PF14716">
    <property type="entry name" value="HHH_8"/>
    <property type="match status" value="1"/>
</dbReference>
<sequence>MSNNDSNSNKEEIKASKMKVQWNDFLTCEPPMKLYLLAIKLNNDLQTQICKVIKDQGHIVIESSQYADYIITSLKSPERIVRHVKHPAVPVVHIDWIMKENMHKDQRAKYVIDIQQYQKKRKAEAEEQEENDQQSKKRQEDENTLALPKDEQPFDGTAKKKSQLPRQVRSWYTVQDTYAKQGCKVTPCVIIEGHRPAQKYIKGDSYQTTTTDDGGTTEDDDIDLSLTPVVDNDETVEKIGTYACQRPCNWNPFNKGIVEILEFLEYARELKGDKMKSRSYRIAASTIRSYPKKIKSAKQAKKLHGIGDKTGRIIDGFLRDGYVQDVELLKSDPEFKVLETFYNVHGAGSHTAQEWYRRGRRTLDDVMAHEKLSRDQEIGIRYYDDFVKKIPRTEVEEIANEVSKILDEYYPGSTMTVCGSYRRGKPESGDVDIIMTHKENSVSSKLLVGLLEVFKVKELLVDIITMGSDCKLRDGDEKHLRPDQALCIWRQPGSTICRRVDFVVSPFENYPVAVLAWTGSSYFERSIRLYAKKVMNIKVTSHGLYSRATQERLYVKSEQHMFDILNLKWLDPSQRNC</sequence>
<keyword evidence="16" id="KW-1185">Reference proteome</keyword>
<dbReference type="Proteomes" id="UP001209540">
    <property type="component" value="Unassembled WGS sequence"/>
</dbReference>
<evidence type="ECO:0000256" key="1">
    <source>
        <dbReference type="ARBA" id="ARBA00004123"/>
    </source>
</evidence>
<dbReference type="PRINTS" id="PR00870">
    <property type="entry name" value="DNAPOLXBETA"/>
</dbReference>
<dbReference type="InterPro" id="IPR037160">
    <property type="entry name" value="DNA_Pol_thumb_sf"/>
</dbReference>
<keyword evidence="6 12" id="KW-0227">DNA damage</keyword>
<keyword evidence="11" id="KW-0460">Magnesium</keyword>
<dbReference type="Pfam" id="PF14792">
    <property type="entry name" value="DNA_pol_B_palm"/>
    <property type="match status" value="1"/>
</dbReference>
<dbReference type="InterPro" id="IPR028207">
    <property type="entry name" value="DNA_pol_B_palm_palm"/>
</dbReference>
<dbReference type="Gene3D" id="1.10.150.20">
    <property type="entry name" value="5' to 3' exonuclease, C-terminal subdomain"/>
    <property type="match status" value="1"/>
</dbReference>
<dbReference type="InterPro" id="IPR002008">
    <property type="entry name" value="DNA_pol_X_beta-like"/>
</dbReference>
<evidence type="ECO:0000256" key="11">
    <source>
        <dbReference type="PIRSR" id="PIRSR000817-1"/>
    </source>
</evidence>
<dbReference type="EMBL" id="JAIXMP010000017">
    <property type="protein sequence ID" value="KAI9259411.1"/>
    <property type="molecule type" value="Genomic_DNA"/>
</dbReference>
<dbReference type="AlphaFoldDB" id="A0AAD5PCG3"/>
<dbReference type="Pfam" id="PF14791">
    <property type="entry name" value="DNA_pol_B_thumb"/>
    <property type="match status" value="1"/>
</dbReference>
<dbReference type="GO" id="GO:0046872">
    <property type="term" value="F:metal ion binding"/>
    <property type="evidence" value="ECO:0007669"/>
    <property type="project" value="UniProtKB-UniRule"/>
</dbReference>
<dbReference type="InterPro" id="IPR018944">
    <property type="entry name" value="DNA_pol_lambd_fingers_domain"/>
</dbReference>
<comment type="caution">
    <text evidence="15">The sequence shown here is derived from an EMBL/GenBank/DDBJ whole genome shotgun (WGS) entry which is preliminary data.</text>
</comment>
<dbReference type="PANTHER" id="PTHR11276">
    <property type="entry name" value="DNA POLYMERASE TYPE-X FAMILY MEMBER"/>
    <property type="match status" value="1"/>
</dbReference>
<evidence type="ECO:0000256" key="12">
    <source>
        <dbReference type="RuleBase" id="RU366014"/>
    </source>
</evidence>
<keyword evidence="4 12" id="KW-0548">Nucleotidyltransferase</keyword>
<dbReference type="SUPFAM" id="SSF81585">
    <property type="entry name" value="PsbU/PolX domain-like"/>
    <property type="match status" value="1"/>
</dbReference>
<keyword evidence="9 12" id="KW-0539">Nucleus</keyword>
<dbReference type="GO" id="GO:0003887">
    <property type="term" value="F:DNA-directed DNA polymerase activity"/>
    <property type="evidence" value="ECO:0007669"/>
    <property type="project" value="UniProtKB-UniRule"/>
</dbReference>
<keyword evidence="3 12" id="KW-0808">Transferase</keyword>
<dbReference type="InterPro" id="IPR029398">
    <property type="entry name" value="PolB_thumb"/>
</dbReference>
<feature type="domain" description="DNA-directed DNA polymerase X" evidence="14">
    <location>
        <begin position="252"/>
        <end position="576"/>
    </location>
</feature>
<dbReference type="SMART" id="SM00483">
    <property type="entry name" value="POLXc"/>
    <property type="match status" value="1"/>
</dbReference>
<feature type="region of interest" description="Disordered" evidence="13">
    <location>
        <begin position="122"/>
        <end position="162"/>
    </location>
</feature>
<dbReference type="FunFam" id="1.10.150.20:FF:000010">
    <property type="entry name" value="DNA polymerase lambda"/>
    <property type="match status" value="1"/>
</dbReference>
<dbReference type="InterPro" id="IPR002054">
    <property type="entry name" value="DNA-dir_DNA_pol_X"/>
</dbReference>
<dbReference type="GO" id="GO:0003677">
    <property type="term" value="F:DNA binding"/>
    <property type="evidence" value="ECO:0007669"/>
    <property type="project" value="UniProtKB-UniRule"/>
</dbReference>
<dbReference type="PRINTS" id="PR00869">
    <property type="entry name" value="DNAPOLX"/>
</dbReference>
<dbReference type="SUPFAM" id="SSF47802">
    <property type="entry name" value="DNA polymerase beta, N-terminal domain-like"/>
    <property type="match status" value="1"/>
</dbReference>
<feature type="binding site" evidence="11">
    <location>
        <position position="430"/>
    </location>
    <ligand>
        <name>Mg(2+)</name>
        <dbReference type="ChEBI" id="CHEBI:18420"/>
    </ligand>
</feature>
<protein>
    <recommendedName>
        <fullName evidence="12">DNA polymerase</fullName>
        <ecNumber evidence="12">2.7.7.7</ecNumber>
    </recommendedName>
</protein>
<comment type="similarity">
    <text evidence="2 12">Belongs to the DNA polymerase type-X family.</text>
</comment>
<evidence type="ECO:0000256" key="6">
    <source>
        <dbReference type="ARBA" id="ARBA00022763"/>
    </source>
</evidence>